<dbReference type="OrthoDB" id="5126878at2759"/>
<dbReference type="InterPro" id="IPR036864">
    <property type="entry name" value="Zn2-C6_fun-type_DNA-bd_sf"/>
</dbReference>
<dbReference type="AlphaFoldDB" id="A0A8E2JA68"/>
<evidence type="ECO:0000313" key="3">
    <source>
        <dbReference type="EMBL" id="OCK75089.1"/>
    </source>
</evidence>
<evidence type="ECO:0000313" key="4">
    <source>
        <dbReference type="Proteomes" id="UP000250266"/>
    </source>
</evidence>
<evidence type="ECO:0000256" key="1">
    <source>
        <dbReference type="ARBA" id="ARBA00023242"/>
    </source>
</evidence>
<dbReference type="Proteomes" id="UP000250266">
    <property type="component" value="Unassembled WGS sequence"/>
</dbReference>
<dbReference type="Gene3D" id="4.10.240.10">
    <property type="entry name" value="Zn(2)-C6 fungal-type DNA-binding domain"/>
    <property type="match status" value="1"/>
</dbReference>
<keyword evidence="1" id="KW-0539">Nucleus</keyword>
<proteinExistence type="predicted"/>
<name>A0A8E2JA68_9PEZI</name>
<keyword evidence="4" id="KW-1185">Reference proteome</keyword>
<dbReference type="EMBL" id="KV745365">
    <property type="protein sequence ID" value="OCK75089.1"/>
    <property type="molecule type" value="Genomic_DNA"/>
</dbReference>
<dbReference type="CDD" id="cd00067">
    <property type="entry name" value="GAL4"/>
    <property type="match status" value="1"/>
</dbReference>
<protein>
    <recommendedName>
        <fullName evidence="2">Zn(2)-C6 fungal-type domain-containing protein</fullName>
    </recommendedName>
</protein>
<reference evidence="3 4" key="1">
    <citation type="journal article" date="2016" name="Nat. Commun.">
        <title>Ectomycorrhizal ecology is imprinted in the genome of the dominant symbiotic fungus Cenococcum geophilum.</title>
        <authorList>
            <consortium name="DOE Joint Genome Institute"/>
            <person name="Peter M."/>
            <person name="Kohler A."/>
            <person name="Ohm R.A."/>
            <person name="Kuo A."/>
            <person name="Krutzmann J."/>
            <person name="Morin E."/>
            <person name="Arend M."/>
            <person name="Barry K.W."/>
            <person name="Binder M."/>
            <person name="Choi C."/>
            <person name="Clum A."/>
            <person name="Copeland A."/>
            <person name="Grisel N."/>
            <person name="Haridas S."/>
            <person name="Kipfer T."/>
            <person name="LaButti K."/>
            <person name="Lindquist E."/>
            <person name="Lipzen A."/>
            <person name="Maire R."/>
            <person name="Meier B."/>
            <person name="Mihaltcheva S."/>
            <person name="Molinier V."/>
            <person name="Murat C."/>
            <person name="Poggeler S."/>
            <person name="Quandt C.A."/>
            <person name="Sperisen C."/>
            <person name="Tritt A."/>
            <person name="Tisserant E."/>
            <person name="Crous P.W."/>
            <person name="Henrissat B."/>
            <person name="Nehls U."/>
            <person name="Egli S."/>
            <person name="Spatafora J.W."/>
            <person name="Grigoriev I.V."/>
            <person name="Martin F.M."/>
        </authorList>
    </citation>
    <scope>NUCLEOTIDE SEQUENCE [LARGE SCALE GENOMIC DNA]</scope>
    <source>
        <strain evidence="3 4">CBS 459.81</strain>
    </source>
</reference>
<feature type="domain" description="Zn(2)-C6 fungal-type" evidence="2">
    <location>
        <begin position="7"/>
        <end position="41"/>
    </location>
</feature>
<dbReference type="SUPFAM" id="SSF57701">
    <property type="entry name" value="Zn2/Cys6 DNA-binding domain"/>
    <property type="match status" value="1"/>
</dbReference>
<accession>A0A8E2JA68</accession>
<sequence>MAPRTRACERCRQMRIKCDANLPCCNQCIRAYRKRPRSCSRASHHGHDVPNSIVNALKAMRLSEAKKATHSDEFGGSSCSLSRHKRLSTPKPSTQVSWIISQRQDEEAGNGPTWMYNVPELSSGGTNMALSLAIRAPQLLLFAASNLRILALLRQSLLVLW</sequence>
<evidence type="ECO:0000259" key="2">
    <source>
        <dbReference type="PROSITE" id="PS50048"/>
    </source>
</evidence>
<organism evidence="3 4">
    <name type="scientific">Lepidopterella palustris CBS 459.81</name>
    <dbReference type="NCBI Taxonomy" id="1314670"/>
    <lineage>
        <taxon>Eukaryota</taxon>
        <taxon>Fungi</taxon>
        <taxon>Dikarya</taxon>
        <taxon>Ascomycota</taxon>
        <taxon>Pezizomycotina</taxon>
        <taxon>Dothideomycetes</taxon>
        <taxon>Pleosporomycetidae</taxon>
        <taxon>Mytilinidiales</taxon>
        <taxon>Argynnaceae</taxon>
        <taxon>Lepidopterella</taxon>
    </lineage>
</organism>
<dbReference type="Pfam" id="PF00172">
    <property type="entry name" value="Zn_clus"/>
    <property type="match status" value="1"/>
</dbReference>
<dbReference type="InterPro" id="IPR001138">
    <property type="entry name" value="Zn2Cys6_DnaBD"/>
</dbReference>
<dbReference type="GO" id="GO:0000981">
    <property type="term" value="F:DNA-binding transcription factor activity, RNA polymerase II-specific"/>
    <property type="evidence" value="ECO:0007669"/>
    <property type="project" value="InterPro"/>
</dbReference>
<dbReference type="GO" id="GO:0008270">
    <property type="term" value="F:zinc ion binding"/>
    <property type="evidence" value="ECO:0007669"/>
    <property type="project" value="InterPro"/>
</dbReference>
<dbReference type="PROSITE" id="PS50048">
    <property type="entry name" value="ZN2_CY6_FUNGAL_2"/>
    <property type="match status" value="1"/>
</dbReference>
<gene>
    <name evidence="3" type="ORF">K432DRAFT_386411</name>
</gene>